<feature type="domain" description="ABC1 atypical kinase-like" evidence="4">
    <location>
        <begin position="124"/>
        <end position="365"/>
    </location>
</feature>
<name>A0A897NGV7_9EURY</name>
<dbReference type="InterPro" id="IPR011009">
    <property type="entry name" value="Kinase-like_dom_sf"/>
</dbReference>
<feature type="region of interest" description="Disordered" evidence="2">
    <location>
        <begin position="570"/>
        <end position="601"/>
    </location>
</feature>
<dbReference type="PANTHER" id="PTHR10566:SF113">
    <property type="entry name" value="PROTEIN ACTIVITY OF BC1 COMPLEX KINASE 7, CHLOROPLASTIC"/>
    <property type="match status" value="1"/>
</dbReference>
<feature type="transmembrane region" description="Helical" evidence="3">
    <location>
        <begin position="547"/>
        <end position="563"/>
    </location>
</feature>
<proteinExistence type="inferred from homology"/>
<evidence type="ECO:0000256" key="3">
    <source>
        <dbReference type="SAM" id="Phobius"/>
    </source>
</evidence>
<organism evidence="5 6">
    <name type="scientific">Halapricum desulfuricans</name>
    <dbReference type="NCBI Taxonomy" id="2841257"/>
    <lineage>
        <taxon>Archaea</taxon>
        <taxon>Methanobacteriati</taxon>
        <taxon>Methanobacteriota</taxon>
        <taxon>Stenosarchaea group</taxon>
        <taxon>Halobacteria</taxon>
        <taxon>Halobacteriales</taxon>
        <taxon>Haloarculaceae</taxon>
        <taxon>Halapricum</taxon>
    </lineage>
</organism>
<sequence>MDNGSPDGSGPESVAGSRAARTSGQGPPASDGKSVGFGVRLRALWRLLIVVKTFLPLAIKWWRDRRRFLLFGGGRDVTEDQRRERAEFLLSAFVSLGPTFIKLGQLLSTRPDVLPGAYVDVLSRLQDRVPPDPWDDIEPLLDEEIGDVESVFESFDREPISGASLGQVYTARLDGDRVAVKVLRPGIRRRVEADIRVLSVLVPILARFSSPSQQFTLENITEEFATSIRREMNYQLEAQTLERIAENFADDPKIRLPDVESEYSTDRVLVMEYVEGVKITDLDALDRRGIDRSALVERLENAYMRMIVEHGLFHADPHPGNLAVQEDGTIVFYDFGMAGRLGEQTREQLFEFYVAVAEDDVDRMIDAFVAMGALDPAADRQLMAEGFELVLDSFRGEDISQYRVAELFEQFQGRMQEMPMRLPQDLALVVRVSSVLEGVCRTLDPDFDFIDVLKEYVADRATETGTADRVRGEVRSRVVEFERGVRRVPGQLDAALDRAERGALRTSMDIESENGVFSRLARQVVFGSATGAAVVATAGLYGVGSGLWAVVAGGAALLLGVLTKRSFRTTGPHRDVQAGTAMAQRSLQGRRQGKGEQGRGK</sequence>
<dbReference type="Gene3D" id="1.10.510.10">
    <property type="entry name" value="Transferase(Phosphotransferase) domain 1"/>
    <property type="match status" value="1"/>
</dbReference>
<evidence type="ECO:0000259" key="4">
    <source>
        <dbReference type="Pfam" id="PF03109"/>
    </source>
</evidence>
<keyword evidence="3" id="KW-1133">Transmembrane helix</keyword>
<dbReference type="InterPro" id="IPR050154">
    <property type="entry name" value="UbiB_kinase"/>
</dbReference>
<accession>A0A897NGV7</accession>
<keyword evidence="3" id="KW-0812">Transmembrane</keyword>
<dbReference type="Proteomes" id="UP000663292">
    <property type="component" value="Chromosome"/>
</dbReference>
<keyword evidence="3" id="KW-0472">Membrane</keyword>
<evidence type="ECO:0000313" key="6">
    <source>
        <dbReference type="Proteomes" id="UP000663292"/>
    </source>
</evidence>
<keyword evidence="6" id="KW-1185">Reference proteome</keyword>
<evidence type="ECO:0000313" key="5">
    <source>
        <dbReference type="EMBL" id="QSG13680.1"/>
    </source>
</evidence>
<keyword evidence="5" id="KW-0418">Kinase</keyword>
<evidence type="ECO:0000256" key="1">
    <source>
        <dbReference type="ARBA" id="ARBA00009670"/>
    </source>
</evidence>
<dbReference type="EMBL" id="CP064791">
    <property type="protein sequence ID" value="QSG13680.1"/>
    <property type="molecule type" value="Genomic_DNA"/>
</dbReference>
<protein>
    <submittedName>
        <fullName evidence="5">Putative unusual protein kinase</fullName>
    </submittedName>
</protein>
<feature type="region of interest" description="Disordered" evidence="2">
    <location>
        <begin position="1"/>
        <end position="33"/>
    </location>
</feature>
<dbReference type="PANTHER" id="PTHR10566">
    <property type="entry name" value="CHAPERONE-ACTIVITY OF BC1 COMPLEX CABC1 -RELATED"/>
    <property type="match status" value="1"/>
</dbReference>
<dbReference type="SUPFAM" id="SSF56112">
    <property type="entry name" value="Protein kinase-like (PK-like)"/>
    <property type="match status" value="1"/>
</dbReference>
<evidence type="ECO:0000256" key="2">
    <source>
        <dbReference type="SAM" id="MobiDB-lite"/>
    </source>
</evidence>
<dbReference type="GO" id="GO:0016301">
    <property type="term" value="F:kinase activity"/>
    <property type="evidence" value="ECO:0007669"/>
    <property type="project" value="UniProtKB-KW"/>
</dbReference>
<reference evidence="5 6" key="1">
    <citation type="submission" date="2020-11" db="EMBL/GenBank/DDBJ databases">
        <title>Carbohydrate-dependent, anaerobic sulfur respiration: A novel catabolism in halophilic archaea.</title>
        <authorList>
            <person name="Sorokin D.Y."/>
            <person name="Messina E."/>
            <person name="Smedile F."/>
            <person name="La Cono V."/>
            <person name="Hallsworth J.E."/>
            <person name="Yakimov M.M."/>
        </authorList>
    </citation>
    <scope>NUCLEOTIDE SEQUENCE [LARGE SCALE GENOMIC DNA]</scope>
    <source>
        <strain evidence="5 6">HSR-Est</strain>
    </source>
</reference>
<dbReference type="Pfam" id="PF03109">
    <property type="entry name" value="ABC1"/>
    <property type="match status" value="1"/>
</dbReference>
<dbReference type="AlphaFoldDB" id="A0A897NGV7"/>
<comment type="similarity">
    <text evidence="1">Belongs to the protein kinase superfamily. ADCK protein kinase family.</text>
</comment>
<dbReference type="InterPro" id="IPR004147">
    <property type="entry name" value="ABC1_dom"/>
</dbReference>
<dbReference type="CDD" id="cd05121">
    <property type="entry name" value="ABC1_ADCK3-like"/>
    <property type="match status" value="1"/>
</dbReference>
<gene>
    <name evidence="5" type="primary">aarF</name>
    <name evidence="5" type="ORF">HSEST_0123</name>
</gene>
<dbReference type="GeneID" id="68856765"/>
<dbReference type="RefSeq" id="WP_229121637.1">
    <property type="nucleotide sequence ID" value="NZ_CP064791.1"/>
</dbReference>
<keyword evidence="5" id="KW-0808">Transferase</keyword>